<keyword evidence="1" id="KW-0175">Coiled coil</keyword>
<feature type="coiled-coil region" evidence="1">
    <location>
        <begin position="132"/>
        <end position="169"/>
    </location>
</feature>
<accession>A0A2S9X6K8</accession>
<name>A0A2S9X6K8_9NEIS</name>
<evidence type="ECO:0000256" key="3">
    <source>
        <dbReference type="SAM" id="SignalP"/>
    </source>
</evidence>
<dbReference type="EMBL" id="MTBD01000015">
    <property type="protein sequence ID" value="PRP71317.1"/>
    <property type="molecule type" value="Genomic_DNA"/>
</dbReference>
<feature type="transmembrane region" description="Helical" evidence="2">
    <location>
        <begin position="35"/>
        <end position="55"/>
    </location>
</feature>
<feature type="chain" id="PRO_5015567907" evidence="3">
    <location>
        <begin position="26"/>
        <end position="173"/>
    </location>
</feature>
<evidence type="ECO:0000313" key="7">
    <source>
        <dbReference type="Proteomes" id="UP001224516"/>
    </source>
</evidence>
<dbReference type="InterPro" id="IPR011223">
    <property type="entry name" value="UCP028770"/>
</dbReference>
<evidence type="ECO:0000256" key="2">
    <source>
        <dbReference type="SAM" id="Phobius"/>
    </source>
</evidence>
<feature type="transmembrane region" description="Helical" evidence="2">
    <location>
        <begin position="76"/>
        <end position="98"/>
    </location>
</feature>
<comment type="caution">
    <text evidence="5">The sequence shown here is derived from an EMBL/GenBank/DDBJ whole genome shotgun (WGS) entry which is preliminary data.</text>
</comment>
<gene>
    <name evidence="5" type="ORF">BUE93_07575</name>
    <name evidence="4" type="ORF">QCL97_018100</name>
</gene>
<keyword evidence="7" id="KW-1185">Reference proteome</keyword>
<reference evidence="4 7" key="2">
    <citation type="submission" date="2023-12" db="EMBL/GenBank/DDBJ databases">
        <title>Evaluation and characterization of a potential secondary metabolite violacein from indigenous Chromobacterium amazonense SAM215.</title>
        <authorList>
            <person name="Tarafdar M.R."/>
            <person name="Abedin S.M."/>
            <person name="Atiqua A."/>
            <person name="Saha A."/>
            <person name="Khan S.N."/>
        </authorList>
    </citation>
    <scope>NUCLEOTIDE SEQUENCE [LARGE SCALE GENOMIC DNA]</scope>
    <source>
        <strain evidence="4 7">SAM215</strain>
    </source>
</reference>
<dbReference type="Proteomes" id="UP001224516">
    <property type="component" value="Unassembled WGS sequence"/>
</dbReference>
<evidence type="ECO:0000313" key="5">
    <source>
        <dbReference type="EMBL" id="PRP71317.1"/>
    </source>
</evidence>
<sequence length="173" mass="19196">MSVPGRFIYLLAAGSCALMPQPVWAMPPGMEESIADVMVWVVVVAVPLAALYLFWKVHVLPEVFAERHHHPQKRAIQVLCLLSLAFGGLLWPLAWLWAFTKPTAYKAAYGTDKHDDYFLKPDGAHGGKPLDLAIVDDEIVALREKLQQLSQKRALIQAAQQQNAAVSKESDRA</sequence>
<evidence type="ECO:0000313" key="4">
    <source>
        <dbReference type="EMBL" id="MEJ8676648.1"/>
    </source>
</evidence>
<dbReference type="Pfam" id="PF11742">
    <property type="entry name" value="DUF3302"/>
    <property type="match status" value="1"/>
</dbReference>
<keyword evidence="2" id="KW-0812">Transmembrane</keyword>
<reference evidence="5 6" key="1">
    <citation type="submission" date="2017-01" db="EMBL/GenBank/DDBJ databases">
        <title>New insights into the genetic diversity of Chromobacterium isolated from tropical freshwater lake.</title>
        <authorList>
            <person name="Santos A.B."/>
            <person name="Nascimento A.M."/>
            <person name="Da Silva P.C."/>
        </authorList>
    </citation>
    <scope>NUCLEOTIDE SEQUENCE [LARGE SCALE GENOMIC DNA]</scope>
    <source>
        <strain evidence="5 6">56AF</strain>
    </source>
</reference>
<evidence type="ECO:0000313" key="6">
    <source>
        <dbReference type="Proteomes" id="UP000239469"/>
    </source>
</evidence>
<proteinExistence type="predicted"/>
<dbReference type="Proteomes" id="UP000239469">
    <property type="component" value="Unassembled WGS sequence"/>
</dbReference>
<dbReference type="EMBL" id="JAVFJF020000055">
    <property type="protein sequence ID" value="MEJ8676648.1"/>
    <property type="molecule type" value="Genomic_DNA"/>
</dbReference>
<keyword evidence="3" id="KW-0732">Signal</keyword>
<dbReference type="RefSeq" id="WP_261173784.1">
    <property type="nucleotide sequence ID" value="NZ_JAFCYX010000001.1"/>
</dbReference>
<organism evidence="5 6">
    <name type="scientific">Chromobacterium amazonense</name>
    <dbReference type="NCBI Taxonomy" id="1382803"/>
    <lineage>
        <taxon>Bacteria</taxon>
        <taxon>Pseudomonadati</taxon>
        <taxon>Pseudomonadota</taxon>
        <taxon>Betaproteobacteria</taxon>
        <taxon>Neisseriales</taxon>
        <taxon>Chromobacteriaceae</taxon>
        <taxon>Chromobacterium</taxon>
    </lineage>
</organism>
<keyword evidence="2" id="KW-1133">Transmembrane helix</keyword>
<protein>
    <submittedName>
        <fullName evidence="4">DUF3302 domain-containing protein</fullName>
    </submittedName>
</protein>
<keyword evidence="2" id="KW-0472">Membrane</keyword>
<feature type="signal peptide" evidence="3">
    <location>
        <begin position="1"/>
        <end position="25"/>
    </location>
</feature>
<evidence type="ECO:0000256" key="1">
    <source>
        <dbReference type="SAM" id="Coils"/>
    </source>
</evidence>
<dbReference type="AlphaFoldDB" id="A0A2S9X6K8"/>